<dbReference type="RefSeq" id="WP_145347837.1">
    <property type="nucleotide sequence ID" value="NZ_CP036261.1"/>
</dbReference>
<dbReference type="InterPro" id="IPR018490">
    <property type="entry name" value="cNMP-bd_dom_sf"/>
</dbReference>
<dbReference type="KEGG" id="ruv:EC9_41060"/>
<dbReference type="CDD" id="cd00092">
    <property type="entry name" value="HTH_CRP"/>
    <property type="match status" value="1"/>
</dbReference>
<dbReference type="Proteomes" id="UP000319557">
    <property type="component" value="Chromosome"/>
</dbReference>
<dbReference type="InterPro" id="IPR000595">
    <property type="entry name" value="cNMP-bd_dom"/>
</dbReference>
<dbReference type="PRINTS" id="PR00034">
    <property type="entry name" value="HTHCRP"/>
</dbReference>
<gene>
    <name evidence="6" type="primary">ntcA</name>
    <name evidence="6" type="ORF">EC9_41060</name>
</gene>
<dbReference type="InterPro" id="IPR050397">
    <property type="entry name" value="Env_Response_Regulators"/>
</dbReference>
<dbReference type="SUPFAM" id="SSF51206">
    <property type="entry name" value="cAMP-binding domain-like"/>
    <property type="match status" value="1"/>
</dbReference>
<dbReference type="GO" id="GO:0005829">
    <property type="term" value="C:cytosol"/>
    <property type="evidence" value="ECO:0007669"/>
    <property type="project" value="TreeGrafter"/>
</dbReference>
<dbReference type="InterPro" id="IPR036388">
    <property type="entry name" value="WH-like_DNA-bd_sf"/>
</dbReference>
<dbReference type="PANTHER" id="PTHR24567">
    <property type="entry name" value="CRP FAMILY TRANSCRIPTIONAL REGULATORY PROTEIN"/>
    <property type="match status" value="1"/>
</dbReference>
<dbReference type="PANTHER" id="PTHR24567:SF74">
    <property type="entry name" value="HTH-TYPE TRANSCRIPTIONAL REGULATOR ARCR"/>
    <property type="match status" value="1"/>
</dbReference>
<dbReference type="Gene3D" id="2.60.120.10">
    <property type="entry name" value="Jelly Rolls"/>
    <property type="match status" value="1"/>
</dbReference>
<accession>A0A517M4V8</accession>
<evidence type="ECO:0000313" key="6">
    <source>
        <dbReference type="EMBL" id="QDS89904.1"/>
    </source>
</evidence>
<evidence type="ECO:0000259" key="5">
    <source>
        <dbReference type="PROSITE" id="PS51063"/>
    </source>
</evidence>
<dbReference type="Pfam" id="PF13545">
    <property type="entry name" value="HTH_Crp_2"/>
    <property type="match status" value="1"/>
</dbReference>
<evidence type="ECO:0000256" key="1">
    <source>
        <dbReference type="ARBA" id="ARBA00023015"/>
    </source>
</evidence>
<protein>
    <submittedName>
        <fullName evidence="6">Global nitrogen regulator</fullName>
    </submittedName>
</protein>
<dbReference type="Gene3D" id="1.10.10.10">
    <property type="entry name" value="Winged helix-like DNA-binding domain superfamily/Winged helix DNA-binding domain"/>
    <property type="match status" value="1"/>
</dbReference>
<organism evidence="6 7">
    <name type="scientific">Rosistilla ulvae</name>
    <dbReference type="NCBI Taxonomy" id="1930277"/>
    <lineage>
        <taxon>Bacteria</taxon>
        <taxon>Pseudomonadati</taxon>
        <taxon>Planctomycetota</taxon>
        <taxon>Planctomycetia</taxon>
        <taxon>Pirellulales</taxon>
        <taxon>Pirellulaceae</taxon>
        <taxon>Rosistilla</taxon>
    </lineage>
</organism>
<name>A0A517M4V8_9BACT</name>
<evidence type="ECO:0000259" key="4">
    <source>
        <dbReference type="PROSITE" id="PS50042"/>
    </source>
</evidence>
<keyword evidence="3" id="KW-0804">Transcription</keyword>
<evidence type="ECO:0000256" key="2">
    <source>
        <dbReference type="ARBA" id="ARBA00023125"/>
    </source>
</evidence>
<dbReference type="SMART" id="SM00100">
    <property type="entry name" value="cNMP"/>
    <property type="match status" value="1"/>
</dbReference>
<keyword evidence="2" id="KW-0238">DNA-binding</keyword>
<dbReference type="CDD" id="cd00038">
    <property type="entry name" value="CAP_ED"/>
    <property type="match status" value="1"/>
</dbReference>
<proteinExistence type="predicted"/>
<dbReference type="GO" id="GO:0003700">
    <property type="term" value="F:DNA-binding transcription factor activity"/>
    <property type="evidence" value="ECO:0007669"/>
    <property type="project" value="TreeGrafter"/>
</dbReference>
<dbReference type="GO" id="GO:0003677">
    <property type="term" value="F:DNA binding"/>
    <property type="evidence" value="ECO:0007669"/>
    <property type="project" value="UniProtKB-KW"/>
</dbReference>
<dbReference type="InterPro" id="IPR012318">
    <property type="entry name" value="HTH_CRP"/>
</dbReference>
<sequence precursor="true">MAEKVWHLKSCELFADLQPEQIRRLEACSRIRSFAVRSLVYLPYDAADSVFFLTGGLVKVCHATPDGKQSTLAFIEPGELFGELALFDPSQRDEFVEVVSAATVVKMPADELLNLMSHANGFAVGITKLVGLRRQRIQRRLRNLLFQSNRERLVHLLLDLADQFGVPAEVGVRLRIKLSHQELANLIGSTRESVTIVLGQLKAAGFIAAARRQIVLLRPRELSDSVGQTYSEKSPPGIPSI</sequence>
<feature type="domain" description="HTH crp-type" evidence="5">
    <location>
        <begin position="147"/>
        <end position="220"/>
    </location>
</feature>
<dbReference type="AlphaFoldDB" id="A0A517M4V8"/>
<dbReference type="EMBL" id="CP036261">
    <property type="protein sequence ID" value="QDS89904.1"/>
    <property type="molecule type" value="Genomic_DNA"/>
</dbReference>
<evidence type="ECO:0000313" key="7">
    <source>
        <dbReference type="Proteomes" id="UP000319557"/>
    </source>
</evidence>
<dbReference type="SUPFAM" id="SSF46785">
    <property type="entry name" value="Winged helix' DNA-binding domain"/>
    <property type="match status" value="1"/>
</dbReference>
<feature type="domain" description="Cyclic nucleotide-binding" evidence="4">
    <location>
        <begin position="13"/>
        <end position="116"/>
    </location>
</feature>
<dbReference type="OrthoDB" id="9812325at2"/>
<keyword evidence="1" id="KW-0805">Transcription regulation</keyword>
<keyword evidence="7" id="KW-1185">Reference proteome</keyword>
<dbReference type="InterPro" id="IPR036390">
    <property type="entry name" value="WH_DNA-bd_sf"/>
</dbReference>
<reference evidence="6 7" key="1">
    <citation type="submission" date="2019-02" db="EMBL/GenBank/DDBJ databases">
        <title>Deep-cultivation of Planctomycetes and their phenomic and genomic characterization uncovers novel biology.</title>
        <authorList>
            <person name="Wiegand S."/>
            <person name="Jogler M."/>
            <person name="Boedeker C."/>
            <person name="Pinto D."/>
            <person name="Vollmers J."/>
            <person name="Rivas-Marin E."/>
            <person name="Kohn T."/>
            <person name="Peeters S.H."/>
            <person name="Heuer A."/>
            <person name="Rast P."/>
            <person name="Oberbeckmann S."/>
            <person name="Bunk B."/>
            <person name="Jeske O."/>
            <person name="Meyerdierks A."/>
            <person name="Storesund J.E."/>
            <person name="Kallscheuer N."/>
            <person name="Luecker S."/>
            <person name="Lage O.M."/>
            <person name="Pohl T."/>
            <person name="Merkel B.J."/>
            <person name="Hornburger P."/>
            <person name="Mueller R.-W."/>
            <person name="Bruemmer F."/>
            <person name="Labrenz M."/>
            <person name="Spormann A.M."/>
            <person name="Op den Camp H."/>
            <person name="Overmann J."/>
            <person name="Amann R."/>
            <person name="Jetten M.S.M."/>
            <person name="Mascher T."/>
            <person name="Medema M.H."/>
            <person name="Devos D.P."/>
            <person name="Kaster A.-K."/>
            <person name="Ovreas L."/>
            <person name="Rohde M."/>
            <person name="Galperin M.Y."/>
            <person name="Jogler C."/>
        </authorList>
    </citation>
    <scope>NUCLEOTIDE SEQUENCE [LARGE SCALE GENOMIC DNA]</scope>
    <source>
        <strain evidence="6 7">EC9</strain>
    </source>
</reference>
<dbReference type="PROSITE" id="PS51063">
    <property type="entry name" value="HTH_CRP_2"/>
    <property type="match status" value="1"/>
</dbReference>
<dbReference type="PROSITE" id="PS50042">
    <property type="entry name" value="CNMP_BINDING_3"/>
    <property type="match status" value="1"/>
</dbReference>
<dbReference type="SMART" id="SM00419">
    <property type="entry name" value="HTH_CRP"/>
    <property type="match status" value="1"/>
</dbReference>
<dbReference type="Pfam" id="PF00027">
    <property type="entry name" value="cNMP_binding"/>
    <property type="match status" value="1"/>
</dbReference>
<evidence type="ECO:0000256" key="3">
    <source>
        <dbReference type="ARBA" id="ARBA00023163"/>
    </source>
</evidence>
<dbReference type="InterPro" id="IPR014710">
    <property type="entry name" value="RmlC-like_jellyroll"/>
</dbReference>